<evidence type="ECO:0000256" key="3">
    <source>
        <dbReference type="ARBA" id="ARBA00022840"/>
    </source>
</evidence>
<dbReference type="InterPro" id="IPR027417">
    <property type="entry name" value="P-loop_NTPase"/>
</dbReference>
<dbReference type="Proteomes" id="UP000824221">
    <property type="component" value="Unassembled WGS sequence"/>
</dbReference>
<dbReference type="PANTHER" id="PTHR11638:SF18">
    <property type="entry name" value="HEAT SHOCK PROTEIN 104"/>
    <property type="match status" value="1"/>
</dbReference>
<dbReference type="GO" id="GO:0006508">
    <property type="term" value="P:proteolysis"/>
    <property type="evidence" value="ECO:0007669"/>
    <property type="project" value="UniProtKB-KW"/>
</dbReference>
<reference evidence="8" key="2">
    <citation type="submission" date="2021-04" db="EMBL/GenBank/DDBJ databases">
        <authorList>
            <person name="Gilroy R."/>
        </authorList>
    </citation>
    <scope>NUCLEOTIDE SEQUENCE</scope>
    <source>
        <strain evidence="8">CHK156-179</strain>
    </source>
</reference>
<dbReference type="PRINTS" id="PR00300">
    <property type="entry name" value="CLPPROTEASEA"/>
</dbReference>
<dbReference type="GO" id="GO:0005737">
    <property type="term" value="C:cytoplasm"/>
    <property type="evidence" value="ECO:0007669"/>
    <property type="project" value="TreeGrafter"/>
</dbReference>
<keyword evidence="8" id="KW-0645">Protease</keyword>
<dbReference type="AlphaFoldDB" id="A0A9D2H245"/>
<dbReference type="PROSITE" id="PS00871">
    <property type="entry name" value="CLPAB_2"/>
    <property type="match status" value="1"/>
</dbReference>
<dbReference type="PROSITE" id="PS00870">
    <property type="entry name" value="CLPAB_1"/>
    <property type="match status" value="1"/>
</dbReference>
<protein>
    <submittedName>
        <fullName evidence="8">ATP-dependent Clp protease ATP-binding subunit</fullName>
    </submittedName>
</protein>
<keyword evidence="3 5" id="KW-0067">ATP-binding</keyword>
<dbReference type="InterPro" id="IPR028299">
    <property type="entry name" value="ClpA/B_CS2"/>
</dbReference>
<dbReference type="GO" id="GO:0016887">
    <property type="term" value="F:ATP hydrolysis activity"/>
    <property type="evidence" value="ECO:0007669"/>
    <property type="project" value="InterPro"/>
</dbReference>
<evidence type="ECO:0000259" key="6">
    <source>
        <dbReference type="SMART" id="SM00382"/>
    </source>
</evidence>
<gene>
    <name evidence="8" type="ORF">H9797_00745</name>
</gene>
<dbReference type="InterPro" id="IPR018368">
    <property type="entry name" value="ClpA/B_CS1"/>
</dbReference>
<dbReference type="CDD" id="cd19499">
    <property type="entry name" value="RecA-like_ClpB_Hsp104-like"/>
    <property type="match status" value="1"/>
</dbReference>
<comment type="similarity">
    <text evidence="5">Belongs to the ClpA/ClpB family.</text>
</comment>
<dbReference type="InterPro" id="IPR003959">
    <property type="entry name" value="ATPase_AAA_core"/>
</dbReference>
<keyword evidence="4 5" id="KW-0143">Chaperone</keyword>
<dbReference type="InterPro" id="IPR001270">
    <property type="entry name" value="ClpA/B"/>
</dbReference>
<name>A0A9D2H245_9FIRM</name>
<dbReference type="FunFam" id="3.40.50.300:FF:000025">
    <property type="entry name" value="ATP-dependent Clp protease subunit"/>
    <property type="match status" value="1"/>
</dbReference>
<evidence type="ECO:0000313" key="8">
    <source>
        <dbReference type="EMBL" id="HJA01895.1"/>
    </source>
</evidence>
<evidence type="ECO:0000256" key="5">
    <source>
        <dbReference type="RuleBase" id="RU004432"/>
    </source>
</evidence>
<reference evidence="8" key="1">
    <citation type="journal article" date="2021" name="PeerJ">
        <title>Extensive microbial diversity within the chicken gut microbiome revealed by metagenomics and culture.</title>
        <authorList>
            <person name="Gilroy R."/>
            <person name="Ravi A."/>
            <person name="Getino M."/>
            <person name="Pursley I."/>
            <person name="Horton D.L."/>
            <person name="Alikhan N.F."/>
            <person name="Baker D."/>
            <person name="Gharbi K."/>
            <person name="Hall N."/>
            <person name="Watson M."/>
            <person name="Adriaenssens E.M."/>
            <person name="Foster-Nyarko E."/>
            <person name="Jarju S."/>
            <person name="Secka A."/>
            <person name="Antonio M."/>
            <person name="Oren A."/>
            <person name="Chaudhuri R.R."/>
            <person name="La Ragione R."/>
            <person name="Hildebrand F."/>
            <person name="Pallen M.J."/>
        </authorList>
    </citation>
    <scope>NUCLEOTIDE SEQUENCE</scope>
    <source>
        <strain evidence="8">CHK156-179</strain>
    </source>
</reference>
<feature type="domain" description="AAA+ ATPase" evidence="6">
    <location>
        <begin position="335"/>
        <end position="515"/>
    </location>
</feature>
<dbReference type="CDD" id="cd00009">
    <property type="entry name" value="AAA"/>
    <property type="match status" value="1"/>
</dbReference>
<feature type="domain" description="Clp ATPase C-terminal" evidence="7">
    <location>
        <begin position="514"/>
        <end position="603"/>
    </location>
</feature>
<organism evidence="8 9">
    <name type="scientific">Candidatus Gallimonas gallistercoris</name>
    <dbReference type="NCBI Taxonomy" id="2838602"/>
    <lineage>
        <taxon>Bacteria</taxon>
        <taxon>Bacillati</taxon>
        <taxon>Bacillota</taxon>
        <taxon>Clostridia</taxon>
        <taxon>Candidatus Gallimonas</taxon>
    </lineage>
</organism>
<dbReference type="Pfam" id="PF00004">
    <property type="entry name" value="AAA"/>
    <property type="match status" value="1"/>
</dbReference>
<evidence type="ECO:0000256" key="1">
    <source>
        <dbReference type="ARBA" id="ARBA00022737"/>
    </source>
</evidence>
<dbReference type="GO" id="GO:0005524">
    <property type="term" value="F:ATP binding"/>
    <property type="evidence" value="ECO:0007669"/>
    <property type="project" value="UniProtKB-KW"/>
</dbReference>
<dbReference type="Pfam" id="PF10431">
    <property type="entry name" value="ClpB_D2-small"/>
    <property type="match status" value="1"/>
</dbReference>
<dbReference type="SUPFAM" id="SSF52540">
    <property type="entry name" value="P-loop containing nucleoside triphosphate hydrolases"/>
    <property type="match status" value="2"/>
</dbReference>
<dbReference type="Gene3D" id="1.10.8.60">
    <property type="match status" value="2"/>
</dbReference>
<dbReference type="Gene3D" id="4.10.860.10">
    <property type="entry name" value="UVR domain"/>
    <property type="match status" value="1"/>
</dbReference>
<feature type="non-terminal residue" evidence="8">
    <location>
        <position position="1"/>
    </location>
</feature>
<evidence type="ECO:0000313" key="9">
    <source>
        <dbReference type="Proteomes" id="UP000824221"/>
    </source>
</evidence>
<keyword evidence="2 5" id="KW-0547">Nucleotide-binding</keyword>
<keyword evidence="8" id="KW-0378">Hydrolase</keyword>
<dbReference type="Gene3D" id="3.40.50.300">
    <property type="entry name" value="P-loop containing nucleotide triphosphate hydrolases"/>
    <property type="match status" value="2"/>
</dbReference>
<dbReference type="InterPro" id="IPR019489">
    <property type="entry name" value="Clp_ATPase_C"/>
</dbReference>
<dbReference type="GO" id="GO:0008233">
    <property type="term" value="F:peptidase activity"/>
    <property type="evidence" value="ECO:0007669"/>
    <property type="project" value="UniProtKB-KW"/>
</dbReference>
<evidence type="ECO:0000259" key="7">
    <source>
        <dbReference type="SMART" id="SM01086"/>
    </source>
</evidence>
<dbReference type="PANTHER" id="PTHR11638">
    <property type="entry name" value="ATP-DEPENDENT CLP PROTEASE"/>
    <property type="match status" value="1"/>
</dbReference>
<keyword evidence="1" id="KW-0677">Repeat</keyword>
<dbReference type="InterPro" id="IPR003593">
    <property type="entry name" value="AAA+_ATPase"/>
</dbReference>
<dbReference type="Pfam" id="PF07724">
    <property type="entry name" value="AAA_2"/>
    <property type="match status" value="1"/>
</dbReference>
<evidence type="ECO:0000256" key="2">
    <source>
        <dbReference type="ARBA" id="ARBA00022741"/>
    </source>
</evidence>
<comment type="caution">
    <text evidence="8">The sequence shown here is derived from an EMBL/GenBank/DDBJ whole genome shotgun (WGS) entry which is preliminary data.</text>
</comment>
<dbReference type="Pfam" id="PF17871">
    <property type="entry name" value="AAA_lid_9"/>
    <property type="match status" value="1"/>
</dbReference>
<dbReference type="InterPro" id="IPR050130">
    <property type="entry name" value="ClpA_ClpB"/>
</dbReference>
<accession>A0A9D2H245</accession>
<proteinExistence type="inferred from homology"/>
<evidence type="ECO:0000256" key="4">
    <source>
        <dbReference type="ARBA" id="ARBA00023186"/>
    </source>
</evidence>
<dbReference type="SMART" id="SM01086">
    <property type="entry name" value="ClpB_D2-small"/>
    <property type="match status" value="1"/>
</dbReference>
<dbReference type="InterPro" id="IPR041546">
    <property type="entry name" value="ClpA/ClpB_AAA_lid"/>
</dbReference>
<dbReference type="EMBL" id="DXAJ01000017">
    <property type="protein sequence ID" value="HJA01895.1"/>
    <property type="molecule type" value="Genomic_DNA"/>
</dbReference>
<dbReference type="GO" id="GO:0034605">
    <property type="term" value="P:cellular response to heat"/>
    <property type="evidence" value="ECO:0007669"/>
    <property type="project" value="TreeGrafter"/>
</dbReference>
<feature type="domain" description="AAA+ ATPase" evidence="6">
    <location>
        <begin position="2"/>
        <end position="141"/>
    </location>
</feature>
<dbReference type="SMART" id="SM00382">
    <property type="entry name" value="AAA"/>
    <property type="match status" value="2"/>
</dbReference>
<sequence length="606" mass="67891">PVLIGEPGVGKSAVVEGLAEAIAQGEVPEILRGKTVYSLSVTALVAGARYRGDFEERLKKIVDTVTRDKKIILFIDEIHMIVGAGSTADSNMDASNILKPMLARGELQTIGATTFDEYRKFIEKDPALERRFTPVTVDQPTVEDAITILNGLRDKYEAHHDVVITEEAIEAAVKLSDRYITDRYLPDKAIDLIDEAASRERLRSYNGPKELHELEEQLERTRMEGEKAVKWKDYARAAELTDKAEKLTRELNEKKQAWLERRNSTHLSIGRDEVAEIVSSWTGVPVVRLTEEESKRLMHLEDDLHKRIVGQDEAVSAVARAIRRARAGLNAPDKPIGSFIFVGPTGVGKTDLCKALAESLFGDERLMVRLDMSEFMEKYSVSKLIGAPPGYVGYEDSEGALTERIRRKPYSVVLFDEIEKAHPDIFNVLLQILDDGRLTDNKGRVVSFKNTVIILTSNVGAHEVKELSLGFGADASGGNGEYERMKENIDAALKKQFRPEFLNRLDDIIIFHKLTKEDASRICEKILSSVQARLKERGITVKVSSRARSRLVEEGYSEEFGARPLKRIVRKLVEDRLSEEILAGTIEQGSTVIIDEEDGKLTFENE</sequence>